<evidence type="ECO:0000313" key="2">
    <source>
        <dbReference type="Proteomes" id="UP000789920"/>
    </source>
</evidence>
<dbReference type="Proteomes" id="UP000789920">
    <property type="component" value="Unassembled WGS sequence"/>
</dbReference>
<proteinExistence type="predicted"/>
<protein>
    <submittedName>
        <fullName evidence="1">8102_t:CDS:1</fullName>
    </submittedName>
</protein>
<feature type="non-terminal residue" evidence="1">
    <location>
        <position position="1"/>
    </location>
</feature>
<gene>
    <name evidence="1" type="ORF">RPERSI_LOCUS9609</name>
</gene>
<comment type="caution">
    <text evidence="1">The sequence shown here is derived from an EMBL/GenBank/DDBJ whole genome shotgun (WGS) entry which is preliminary data.</text>
</comment>
<organism evidence="1 2">
    <name type="scientific">Racocetra persica</name>
    <dbReference type="NCBI Taxonomy" id="160502"/>
    <lineage>
        <taxon>Eukaryota</taxon>
        <taxon>Fungi</taxon>
        <taxon>Fungi incertae sedis</taxon>
        <taxon>Mucoromycota</taxon>
        <taxon>Glomeromycotina</taxon>
        <taxon>Glomeromycetes</taxon>
        <taxon>Diversisporales</taxon>
        <taxon>Gigasporaceae</taxon>
        <taxon>Racocetra</taxon>
    </lineage>
</organism>
<reference evidence="1" key="1">
    <citation type="submission" date="2021-06" db="EMBL/GenBank/DDBJ databases">
        <authorList>
            <person name="Kallberg Y."/>
            <person name="Tangrot J."/>
            <person name="Rosling A."/>
        </authorList>
    </citation>
    <scope>NUCLEOTIDE SEQUENCE</scope>
    <source>
        <strain evidence="1">MA461A</strain>
    </source>
</reference>
<keyword evidence="2" id="KW-1185">Reference proteome</keyword>
<name>A0ACA9P4V1_9GLOM</name>
<dbReference type="EMBL" id="CAJVQC010018289">
    <property type="protein sequence ID" value="CAG8692264.1"/>
    <property type="molecule type" value="Genomic_DNA"/>
</dbReference>
<evidence type="ECO:0000313" key="1">
    <source>
        <dbReference type="EMBL" id="CAG8692264.1"/>
    </source>
</evidence>
<sequence>ILLRLSLKAKKLKATSNSIFANNDNFSEVETCDLTTLSSDISESKESLIKNQIKKDRKEYKDHDNKELLSDEE</sequence>
<accession>A0ACA9P4V1</accession>
<feature type="non-terminal residue" evidence="1">
    <location>
        <position position="73"/>
    </location>
</feature>